<dbReference type="KEGG" id="ccar:122148207"/>
<protein>
    <submittedName>
        <fullName evidence="2">Uncharacterized protein LOC122148207</fullName>
    </submittedName>
</protein>
<gene>
    <name evidence="2" type="primary">LOC122148207</name>
</gene>
<evidence type="ECO:0000256" key="1">
    <source>
        <dbReference type="SAM" id="SignalP"/>
    </source>
</evidence>
<dbReference type="RefSeq" id="XP_042630343.1">
    <property type="nucleotide sequence ID" value="XM_042774409.1"/>
</dbReference>
<dbReference type="GeneID" id="122148207"/>
<reference evidence="2" key="1">
    <citation type="submission" date="2025-08" db="UniProtKB">
        <authorList>
            <consortium name="RefSeq"/>
        </authorList>
    </citation>
    <scope>IDENTIFICATION</scope>
    <source>
        <tissue evidence="2">Muscle</tissue>
    </source>
</reference>
<dbReference type="AlphaFoldDB" id="A0A9Q9Z1K6"/>
<dbReference type="OrthoDB" id="10000497at2759"/>
<dbReference type="Proteomes" id="UP001155660">
    <property type="component" value="Chromosome A17"/>
</dbReference>
<name>A0A9Q9Z1K6_CYPCA</name>
<sequence length="232" mass="25825">MKFALYVFVWLVVFTLRGSEFGMSSKFELEKFAIQPTAEQLDICRKDDLFSVADLYQITVPRGAVKREIRDVIYKHLVENGVLPEVSEAGVAELPVSVGKGAEHPKPEEMASMDPVDLPFPSDPRLAIKLKELELELSRQQYQSQLLHVRTVELETKRAIKLKELELELKTKSPVHPSAADVPGVRVSVSSPISASTPSPIPAPRRKPTNGRVLEIICLEAVIGSPRHLTQI</sequence>
<evidence type="ECO:0000313" key="2">
    <source>
        <dbReference type="RefSeq" id="XP_042630343.1"/>
    </source>
</evidence>
<keyword evidence="1" id="KW-0732">Signal</keyword>
<accession>A0A9Q9Z1K6</accession>
<proteinExistence type="predicted"/>
<feature type="signal peptide" evidence="1">
    <location>
        <begin position="1"/>
        <end position="19"/>
    </location>
</feature>
<feature type="chain" id="PRO_5040151804" evidence="1">
    <location>
        <begin position="20"/>
        <end position="232"/>
    </location>
</feature>
<organism evidence="2">
    <name type="scientific">Cyprinus carpio</name>
    <name type="common">Common carp</name>
    <dbReference type="NCBI Taxonomy" id="7962"/>
    <lineage>
        <taxon>Eukaryota</taxon>
        <taxon>Metazoa</taxon>
        <taxon>Chordata</taxon>
        <taxon>Craniata</taxon>
        <taxon>Vertebrata</taxon>
        <taxon>Euteleostomi</taxon>
        <taxon>Actinopterygii</taxon>
        <taxon>Neopterygii</taxon>
        <taxon>Teleostei</taxon>
        <taxon>Ostariophysi</taxon>
        <taxon>Cypriniformes</taxon>
        <taxon>Cyprinidae</taxon>
        <taxon>Cyprininae</taxon>
        <taxon>Cyprinus</taxon>
    </lineage>
</organism>